<evidence type="ECO:0000313" key="2">
    <source>
        <dbReference type="Proteomes" id="UP000092498"/>
    </source>
</evidence>
<keyword evidence="2" id="KW-1185">Reference proteome</keyword>
<dbReference type="STRING" id="1759059.ATE48_09390"/>
<dbReference type="Proteomes" id="UP000092498">
    <property type="component" value="Chromosome"/>
</dbReference>
<name>A0A1B1AHT2_9PROT</name>
<sequence length="107" mass="11816">MSFAEVTILKGKSGAEYTFMVVSRRTTFKPKPGVFVIGKSLEPQRFSFCYVGQSPDLSVRPLAPAKTECFNRFGADLIFVLEELDAAKRAQMVTDIVQAYAPSCNTP</sequence>
<proteinExistence type="predicted"/>
<dbReference type="KEGG" id="cbot:ATE48_09390"/>
<dbReference type="InParanoid" id="A0A1B1AHT2"/>
<dbReference type="AlphaFoldDB" id="A0A1B1AHT2"/>
<dbReference type="EMBL" id="CP013244">
    <property type="protein sequence ID" value="ANP46118.1"/>
    <property type="molecule type" value="Genomic_DNA"/>
</dbReference>
<protein>
    <submittedName>
        <fullName evidence="1">Uncharacterized protein</fullName>
    </submittedName>
</protein>
<reference evidence="1 2" key="1">
    <citation type="submission" date="2015-11" db="EMBL/GenBank/DDBJ databases">
        <title>Whole-Genome Sequence of Candidatus Oderbacter manganicum from the National Park Lower Oder Valley, Germany.</title>
        <authorList>
            <person name="Braun B."/>
            <person name="Liere K."/>
            <person name="Szewzyk U."/>
        </authorList>
    </citation>
    <scope>NUCLEOTIDE SEQUENCE [LARGE SCALE GENOMIC DNA]</scope>
    <source>
        <strain evidence="1 2">OTSz_A_272</strain>
    </source>
</reference>
<accession>A0A1B1AHT2</accession>
<organism evidence="1 2">
    <name type="scientific">Candidatus Viadribacter manganicus</name>
    <dbReference type="NCBI Taxonomy" id="1759059"/>
    <lineage>
        <taxon>Bacteria</taxon>
        <taxon>Pseudomonadati</taxon>
        <taxon>Pseudomonadota</taxon>
        <taxon>Alphaproteobacteria</taxon>
        <taxon>Hyphomonadales</taxon>
        <taxon>Hyphomonadaceae</taxon>
        <taxon>Candidatus Viadribacter</taxon>
    </lineage>
</organism>
<dbReference type="RefSeq" id="WP_066770568.1">
    <property type="nucleotide sequence ID" value="NZ_CP013244.1"/>
</dbReference>
<gene>
    <name evidence="1" type="ORF">ATE48_09390</name>
</gene>
<dbReference type="OrthoDB" id="7959139at2"/>
<evidence type="ECO:0000313" key="1">
    <source>
        <dbReference type="EMBL" id="ANP46118.1"/>
    </source>
</evidence>